<reference evidence="1 2" key="1">
    <citation type="journal article" date="2015" name="Stand. Genomic Sci.">
        <title>Genomic Encyclopedia of Bacterial and Archaeal Type Strains, Phase III: the genomes of soil and plant-associated and newly described type strains.</title>
        <authorList>
            <person name="Whitman W.B."/>
            <person name="Woyke T."/>
            <person name="Klenk H.P."/>
            <person name="Zhou Y."/>
            <person name="Lilburn T.G."/>
            <person name="Beck B.J."/>
            <person name="De Vos P."/>
            <person name="Vandamme P."/>
            <person name="Eisen J.A."/>
            <person name="Garrity G."/>
            <person name="Hugenholtz P."/>
            <person name="Kyrpides N.C."/>
        </authorList>
    </citation>
    <scope>NUCLEOTIDE SEQUENCE [LARGE SCALE GENOMIC DNA]</scope>
    <source>
        <strain evidence="1 2">CGMCC 1.10948</strain>
    </source>
</reference>
<proteinExistence type="predicted"/>
<dbReference type="Pfam" id="PF10134">
    <property type="entry name" value="RPA"/>
    <property type="match status" value="1"/>
</dbReference>
<sequence length="293" mass="33154">MRRNRHSERDQLELFRALPGDLAPRDAQDLMAYPFFSLAKTKRTVPIDFRAGAIAIRAEAVPEHGMATIWDADVLICAASQIVEARDAGLKTSRLMAATPYENLTFVGRGSSARDYDRIKAGLDRLQSTTVLTSIRQPTKRRGHRFSWINEWKETADANGRAFGLELILPDWFYAGVIDDALVLTIDRAYFHLTGGLVRWLYRLVRKHGGRQDGGRSFDLVHLHAKYGILSPLKHFAYDVRKIVQCQTLPGYQLVLARGPDGTERLNFGPRLLMPLTARLRRRGLITNSEDNL</sequence>
<name>A0A562QYU7_9BRAD</name>
<accession>A0A562QYU7</accession>
<gene>
    <name evidence="1" type="ORF">IQ16_07068</name>
</gene>
<dbReference type="RefSeq" id="WP_145832030.1">
    <property type="nucleotide sequence ID" value="NZ_VLLA01000025.1"/>
</dbReference>
<comment type="caution">
    <text evidence="1">The sequence shown here is derived from an EMBL/GenBank/DDBJ whole genome shotgun (WGS) entry which is preliminary data.</text>
</comment>
<dbReference type="Proteomes" id="UP000316291">
    <property type="component" value="Unassembled WGS sequence"/>
</dbReference>
<protein>
    <submittedName>
        <fullName evidence="1">Plasmid replication initiation protein</fullName>
    </submittedName>
</protein>
<dbReference type="EMBL" id="VLLA01000025">
    <property type="protein sequence ID" value="TWI61380.1"/>
    <property type="molecule type" value="Genomic_DNA"/>
</dbReference>
<organism evidence="1 2">
    <name type="scientific">Bradyrhizobium huanghuaihaiense</name>
    <dbReference type="NCBI Taxonomy" id="990078"/>
    <lineage>
        <taxon>Bacteria</taxon>
        <taxon>Pseudomonadati</taxon>
        <taxon>Pseudomonadota</taxon>
        <taxon>Alphaproteobacteria</taxon>
        <taxon>Hyphomicrobiales</taxon>
        <taxon>Nitrobacteraceae</taxon>
        <taxon>Bradyrhizobium</taxon>
    </lineage>
</organism>
<keyword evidence="2" id="KW-1185">Reference proteome</keyword>
<dbReference type="AlphaFoldDB" id="A0A562QYU7"/>
<dbReference type="OrthoDB" id="581589at2"/>
<evidence type="ECO:0000313" key="2">
    <source>
        <dbReference type="Proteomes" id="UP000316291"/>
    </source>
</evidence>
<evidence type="ECO:0000313" key="1">
    <source>
        <dbReference type="EMBL" id="TWI61380.1"/>
    </source>
</evidence>
<dbReference type="InterPro" id="IPR018777">
    <property type="entry name" value="Replication_initiator_prot_A"/>
</dbReference>